<dbReference type="InterPro" id="IPR007387">
    <property type="entry name" value="TRAP_DctQ"/>
</dbReference>
<accession>A0A919WKE8</accession>
<reference evidence="11" key="1">
    <citation type="submission" date="2021-03" db="EMBL/GenBank/DDBJ databases">
        <title>Antimicrobial resistance genes in bacteria isolated from Japanese honey, and their potential for conferring macrolide and lincosamide resistance in the American foulbrood pathogen Paenibacillus larvae.</title>
        <authorList>
            <person name="Okamoto M."/>
            <person name="Kumagai M."/>
            <person name="Kanamori H."/>
            <person name="Takamatsu D."/>
        </authorList>
    </citation>
    <scope>NUCLEOTIDE SEQUENCE</scope>
    <source>
        <strain evidence="11">J27TS8</strain>
    </source>
</reference>
<feature type="transmembrane region" description="Helical" evidence="9">
    <location>
        <begin position="12"/>
        <end position="32"/>
    </location>
</feature>
<dbReference type="AlphaFoldDB" id="A0A919WKE8"/>
<dbReference type="PANTHER" id="PTHR35011:SF2">
    <property type="entry name" value="2,3-DIKETO-L-GULONATE TRAP TRANSPORTER SMALL PERMEASE PROTEIN YIAM"/>
    <property type="match status" value="1"/>
</dbReference>
<keyword evidence="3" id="KW-1003">Cell membrane</keyword>
<feature type="transmembrane region" description="Helical" evidence="9">
    <location>
        <begin position="47"/>
        <end position="65"/>
    </location>
</feature>
<dbReference type="PANTHER" id="PTHR35011">
    <property type="entry name" value="2,3-DIKETO-L-GULONATE TRAP TRANSPORTER SMALL PERMEASE PROTEIN YIAM"/>
    <property type="match status" value="1"/>
</dbReference>
<evidence type="ECO:0000313" key="11">
    <source>
        <dbReference type="EMBL" id="GIN63384.1"/>
    </source>
</evidence>
<evidence type="ECO:0000256" key="1">
    <source>
        <dbReference type="ARBA" id="ARBA00004429"/>
    </source>
</evidence>
<feature type="transmembrane region" description="Helical" evidence="9">
    <location>
        <begin position="86"/>
        <end position="108"/>
    </location>
</feature>
<dbReference type="GO" id="GO:0015740">
    <property type="term" value="P:C4-dicarboxylate transport"/>
    <property type="evidence" value="ECO:0007669"/>
    <property type="project" value="TreeGrafter"/>
</dbReference>
<evidence type="ECO:0000256" key="4">
    <source>
        <dbReference type="ARBA" id="ARBA00022519"/>
    </source>
</evidence>
<dbReference type="GO" id="GO:0005886">
    <property type="term" value="C:plasma membrane"/>
    <property type="evidence" value="ECO:0007669"/>
    <property type="project" value="UniProtKB-SubCell"/>
</dbReference>
<dbReference type="GO" id="GO:0022857">
    <property type="term" value="F:transmembrane transporter activity"/>
    <property type="evidence" value="ECO:0007669"/>
    <property type="project" value="TreeGrafter"/>
</dbReference>
<dbReference type="Proteomes" id="UP000682111">
    <property type="component" value="Unassembled WGS sequence"/>
</dbReference>
<comment type="subcellular location">
    <subcellularLocation>
        <location evidence="1">Cell inner membrane</location>
        <topology evidence="1">Multi-pass membrane protein</topology>
    </subcellularLocation>
</comment>
<dbReference type="Pfam" id="PF04290">
    <property type="entry name" value="DctQ"/>
    <property type="match status" value="1"/>
</dbReference>
<comment type="caution">
    <text evidence="11">The sequence shown here is derived from an EMBL/GenBank/DDBJ whole genome shotgun (WGS) entry which is preliminary data.</text>
</comment>
<dbReference type="RefSeq" id="WP_212934152.1">
    <property type="nucleotide sequence ID" value="NZ_BORC01000006.1"/>
</dbReference>
<dbReference type="PROSITE" id="PS51257">
    <property type="entry name" value="PROKAR_LIPOPROTEIN"/>
    <property type="match status" value="1"/>
</dbReference>
<proteinExistence type="inferred from homology"/>
<feature type="domain" description="Tripartite ATP-independent periplasmic transporters DctQ component" evidence="10">
    <location>
        <begin position="23"/>
        <end position="152"/>
    </location>
</feature>
<organism evidence="11 12">
    <name type="scientific">Robertmurraya siralis</name>
    <dbReference type="NCBI Taxonomy" id="77777"/>
    <lineage>
        <taxon>Bacteria</taxon>
        <taxon>Bacillati</taxon>
        <taxon>Bacillota</taxon>
        <taxon>Bacilli</taxon>
        <taxon>Bacillales</taxon>
        <taxon>Bacillaceae</taxon>
        <taxon>Robertmurraya</taxon>
    </lineage>
</organism>
<evidence type="ECO:0000256" key="2">
    <source>
        <dbReference type="ARBA" id="ARBA00022448"/>
    </source>
</evidence>
<keyword evidence="5 9" id="KW-0812">Transmembrane</keyword>
<protein>
    <submittedName>
        <fullName evidence="11">C4-dicarboxylate ABC transporter permease</fullName>
    </submittedName>
</protein>
<evidence type="ECO:0000313" key="12">
    <source>
        <dbReference type="Proteomes" id="UP000682111"/>
    </source>
</evidence>
<keyword evidence="12" id="KW-1185">Reference proteome</keyword>
<evidence type="ECO:0000256" key="6">
    <source>
        <dbReference type="ARBA" id="ARBA00022989"/>
    </source>
</evidence>
<feature type="transmembrane region" description="Helical" evidence="9">
    <location>
        <begin position="128"/>
        <end position="145"/>
    </location>
</feature>
<dbReference type="EMBL" id="BORC01000006">
    <property type="protein sequence ID" value="GIN63384.1"/>
    <property type="molecule type" value="Genomic_DNA"/>
</dbReference>
<evidence type="ECO:0000256" key="9">
    <source>
        <dbReference type="SAM" id="Phobius"/>
    </source>
</evidence>
<comment type="similarity">
    <text evidence="8">Belongs to the TRAP transporter small permease family.</text>
</comment>
<keyword evidence="7 9" id="KW-0472">Membrane</keyword>
<evidence type="ECO:0000256" key="5">
    <source>
        <dbReference type="ARBA" id="ARBA00022692"/>
    </source>
</evidence>
<sequence>MSKFFKLLNKGIEYLLMVLVALMVISCVWQVMSRYIFGQASAQTEELMRYSIIWVSIIGGAYVYGEKGHLAITFFADKLNKALAKVISIFIDAAICIFSAIVLIYGGAQIVSATMIQISPGMGLPMGYMYMALPIAGLLFILYSIDQITTKLKTKNHLV</sequence>
<gene>
    <name evidence="11" type="ORF">J27TS8_33770</name>
</gene>
<keyword evidence="4" id="KW-0997">Cell inner membrane</keyword>
<name>A0A919WKE8_9BACI</name>
<keyword evidence="2" id="KW-0813">Transport</keyword>
<dbReference type="InterPro" id="IPR055348">
    <property type="entry name" value="DctQ"/>
</dbReference>
<evidence type="ECO:0000256" key="7">
    <source>
        <dbReference type="ARBA" id="ARBA00023136"/>
    </source>
</evidence>
<evidence type="ECO:0000256" key="8">
    <source>
        <dbReference type="ARBA" id="ARBA00038436"/>
    </source>
</evidence>
<evidence type="ECO:0000259" key="10">
    <source>
        <dbReference type="Pfam" id="PF04290"/>
    </source>
</evidence>
<evidence type="ECO:0000256" key="3">
    <source>
        <dbReference type="ARBA" id="ARBA00022475"/>
    </source>
</evidence>
<keyword evidence="6 9" id="KW-1133">Transmembrane helix</keyword>